<evidence type="ECO:0000256" key="3">
    <source>
        <dbReference type="SAM" id="MobiDB-lite"/>
    </source>
</evidence>
<dbReference type="PANTHER" id="PTHR32089">
    <property type="entry name" value="METHYL-ACCEPTING CHEMOTAXIS PROTEIN MCPB"/>
    <property type="match status" value="1"/>
</dbReference>
<accession>A0A212KCW0</accession>
<dbReference type="Pfam" id="PF12729">
    <property type="entry name" value="4HB_MCP_1"/>
    <property type="match status" value="1"/>
</dbReference>
<proteinExistence type="predicted"/>
<evidence type="ECO:0000256" key="1">
    <source>
        <dbReference type="ARBA" id="ARBA00023224"/>
    </source>
</evidence>
<dbReference type="GO" id="GO:0007165">
    <property type="term" value="P:signal transduction"/>
    <property type="evidence" value="ECO:0007669"/>
    <property type="project" value="UniProtKB-KW"/>
</dbReference>
<evidence type="ECO:0000259" key="5">
    <source>
        <dbReference type="PROSITE" id="PS50111"/>
    </source>
</evidence>
<dbReference type="PANTHER" id="PTHR32089:SF112">
    <property type="entry name" value="LYSOZYME-LIKE PROTEIN-RELATED"/>
    <property type="match status" value="1"/>
</dbReference>
<evidence type="ECO:0000256" key="4">
    <source>
        <dbReference type="SAM" id="Phobius"/>
    </source>
</evidence>
<dbReference type="SMART" id="SM00283">
    <property type="entry name" value="MA"/>
    <property type="match status" value="1"/>
</dbReference>
<dbReference type="GO" id="GO:0016020">
    <property type="term" value="C:membrane"/>
    <property type="evidence" value="ECO:0007669"/>
    <property type="project" value="InterPro"/>
</dbReference>
<dbReference type="InterPro" id="IPR024478">
    <property type="entry name" value="HlyB_4HB_MCP"/>
</dbReference>
<name>A0A212KCW0_9BACT</name>
<dbReference type="PROSITE" id="PS50111">
    <property type="entry name" value="CHEMOTAXIS_TRANSDUC_2"/>
    <property type="match status" value="1"/>
</dbReference>
<keyword evidence="1 2" id="KW-0807">Transducer</keyword>
<dbReference type="EMBL" id="FLUP01000001">
    <property type="protein sequence ID" value="SBW09526.1"/>
    <property type="molecule type" value="Genomic_DNA"/>
</dbReference>
<evidence type="ECO:0000313" key="6">
    <source>
        <dbReference type="EMBL" id="SBW09526.1"/>
    </source>
</evidence>
<keyword evidence="4" id="KW-0472">Membrane</keyword>
<keyword evidence="4" id="KW-1133">Transmembrane helix</keyword>
<feature type="region of interest" description="Disordered" evidence="3">
    <location>
        <begin position="262"/>
        <end position="293"/>
    </location>
</feature>
<dbReference type="InterPro" id="IPR004089">
    <property type="entry name" value="MCPsignal_dom"/>
</dbReference>
<feature type="compositionally biased region" description="Basic and acidic residues" evidence="3">
    <location>
        <begin position="262"/>
        <end position="291"/>
    </location>
</feature>
<dbReference type="CDD" id="cd11386">
    <property type="entry name" value="MCP_signal"/>
    <property type="match status" value="1"/>
</dbReference>
<feature type="transmembrane region" description="Helical" evidence="4">
    <location>
        <begin position="7"/>
        <end position="27"/>
    </location>
</feature>
<dbReference type="Pfam" id="PF00015">
    <property type="entry name" value="MCPsignal"/>
    <property type="match status" value="1"/>
</dbReference>
<dbReference type="SUPFAM" id="SSF58104">
    <property type="entry name" value="Methyl-accepting chemotaxis protein (MCP) signaling domain"/>
    <property type="match status" value="1"/>
</dbReference>
<protein>
    <recommendedName>
        <fullName evidence="5">Methyl-accepting transducer domain-containing protein</fullName>
    </recommendedName>
</protein>
<reference evidence="6" key="1">
    <citation type="submission" date="2016-04" db="EMBL/GenBank/DDBJ databases">
        <authorList>
            <person name="Evans L.H."/>
            <person name="Alamgir A."/>
            <person name="Owens N."/>
            <person name="Weber N.D."/>
            <person name="Virtaneva K."/>
            <person name="Barbian K."/>
            <person name="Babar A."/>
            <person name="Rosenke K."/>
        </authorList>
    </citation>
    <scope>NUCLEOTIDE SEQUENCE</scope>
    <source>
        <strain evidence="6">92-2</strain>
    </source>
</reference>
<sequence>MKLVTKISFGMGMLGVLMALLAGYMLWQMAELNNITSVLAHRNVPVSELAGEINTDTAEYRIMEFRYLIENDMQKSSALKDRLDEVRKKFEREVRQIGDLCISGNAKQCVIDIERDLKKYLDISKDVLGLRHDGRVDDALALLTGKSHAEYEALSRSIDSLVKVSHDNAHARGLNGDSLYATSNAMGIGLTLFAIVLAAASAMVIARETNRQLGRDPGELLVVAHRVVDGDFNVDDGHARIGVYGSIIAMVEALKGHIEKARRESENAREQSRQAHEAMESANAAKDEAQQKTEAMMRAAGKLEKVVQIVSSASTQLSAQIEQAGKGAGHAAQRLAEAATAMNQMNATVQEVARNAGQASVASTDTKDKAEAGADIVQKSLVSIGQVQSVSQELKQDMLQLNTHAQAISQIMGVISDIADQTNLLALNAAIEAARAGDAGRGFAVVADEVRKLAEKTMASTHDVGNAINAIQESTSKSMASTDNALEQVNQATGYASQSGLALNEILETVLGMADQVNAIATASEEQSAASDEINLSIENVNEMAKQTATAMAEAASAVAELARQSQDLELLVNEMRQG</sequence>
<organism evidence="6">
    <name type="scientific">uncultured Desulfovibrio sp</name>
    <dbReference type="NCBI Taxonomy" id="167968"/>
    <lineage>
        <taxon>Bacteria</taxon>
        <taxon>Pseudomonadati</taxon>
        <taxon>Thermodesulfobacteriota</taxon>
        <taxon>Desulfovibrionia</taxon>
        <taxon>Desulfovibrionales</taxon>
        <taxon>Desulfovibrionaceae</taxon>
        <taxon>Desulfovibrio</taxon>
        <taxon>environmental samples</taxon>
    </lineage>
</organism>
<dbReference type="AlphaFoldDB" id="A0A212KCW0"/>
<evidence type="ECO:0000256" key="2">
    <source>
        <dbReference type="PROSITE-ProRule" id="PRU00284"/>
    </source>
</evidence>
<dbReference type="RefSeq" id="WP_227118226.1">
    <property type="nucleotide sequence ID" value="NZ_LT598928.1"/>
</dbReference>
<keyword evidence="4" id="KW-0812">Transmembrane</keyword>
<gene>
    <name evidence="6" type="ORF">KM92DES2_12724</name>
</gene>
<dbReference type="Gene3D" id="1.10.287.950">
    <property type="entry name" value="Methyl-accepting chemotaxis protein"/>
    <property type="match status" value="1"/>
</dbReference>
<feature type="domain" description="Methyl-accepting transducer" evidence="5">
    <location>
        <begin position="306"/>
        <end position="542"/>
    </location>
</feature>